<gene>
    <name evidence="1" type="ORF">CARN7_0204</name>
</gene>
<sequence length="73" mass="7794">MGLLLVSNMLAGSAHPPGWARIETAHAVYVGALLKVAPTLRGGRGLKQIRRPNEIVVGRGSAHPPGWARIETY</sequence>
<accession>E6QQF5</accession>
<dbReference type="AlphaFoldDB" id="E6QQF5"/>
<dbReference type="EMBL" id="CABR01000032">
    <property type="protein sequence ID" value="CBI09476.1"/>
    <property type="molecule type" value="Genomic_DNA"/>
</dbReference>
<reference evidence="1" key="1">
    <citation type="submission" date="2009-10" db="EMBL/GenBank/DDBJ databases">
        <title>Diversity of trophic interactions inside an arsenic-rich microbial ecosystem.</title>
        <authorList>
            <person name="Bertin P.N."/>
            <person name="Heinrich-Salmeron A."/>
            <person name="Pelletier E."/>
            <person name="Goulhen-Chollet F."/>
            <person name="Arsene-Ploetze F."/>
            <person name="Gallien S."/>
            <person name="Calteau A."/>
            <person name="Vallenet D."/>
            <person name="Casiot C."/>
            <person name="Chane-Woon-Ming B."/>
            <person name="Giloteaux L."/>
            <person name="Barakat M."/>
            <person name="Bonnefoy V."/>
            <person name="Bruneel O."/>
            <person name="Chandler M."/>
            <person name="Cleiss J."/>
            <person name="Duran R."/>
            <person name="Elbaz-Poulichet F."/>
            <person name="Fonknechten N."/>
            <person name="Lauga B."/>
            <person name="Mornico D."/>
            <person name="Ortet P."/>
            <person name="Schaeffer C."/>
            <person name="Siguier P."/>
            <person name="Alexander Thil Smith A."/>
            <person name="Van Dorsselaer A."/>
            <person name="Weissenbach J."/>
            <person name="Medigue C."/>
            <person name="Le Paslier D."/>
        </authorList>
    </citation>
    <scope>NUCLEOTIDE SEQUENCE</scope>
</reference>
<proteinExistence type="predicted"/>
<comment type="caution">
    <text evidence="1">The sequence shown here is derived from an EMBL/GenBank/DDBJ whole genome shotgun (WGS) entry which is preliminary data.</text>
</comment>
<evidence type="ECO:0000313" key="1">
    <source>
        <dbReference type="EMBL" id="CBI09476.1"/>
    </source>
</evidence>
<name>E6QQF5_9ZZZZ</name>
<organism evidence="1">
    <name type="scientific">mine drainage metagenome</name>
    <dbReference type="NCBI Taxonomy" id="410659"/>
    <lineage>
        <taxon>unclassified sequences</taxon>
        <taxon>metagenomes</taxon>
        <taxon>ecological metagenomes</taxon>
    </lineage>
</organism>
<protein>
    <submittedName>
        <fullName evidence="1">Uncharacterized protein</fullName>
    </submittedName>
</protein>